<dbReference type="GO" id="GO:0055085">
    <property type="term" value="P:transmembrane transport"/>
    <property type="evidence" value="ECO:0007669"/>
    <property type="project" value="TreeGrafter"/>
</dbReference>
<feature type="transmembrane region" description="Helical" evidence="6">
    <location>
        <begin position="148"/>
        <end position="170"/>
    </location>
</feature>
<protein>
    <submittedName>
        <fullName evidence="7">Predicted PurR-regulated permease PerM</fullName>
    </submittedName>
</protein>
<proteinExistence type="inferred from homology"/>
<keyword evidence="3 6" id="KW-0812">Transmembrane</keyword>
<dbReference type="PANTHER" id="PTHR21716">
    <property type="entry name" value="TRANSMEMBRANE PROTEIN"/>
    <property type="match status" value="1"/>
</dbReference>
<comment type="similarity">
    <text evidence="2">Belongs to the autoinducer-2 exporter (AI-2E) (TC 2.A.86) family.</text>
</comment>
<dbReference type="Pfam" id="PF01594">
    <property type="entry name" value="AI-2E_transport"/>
    <property type="match status" value="1"/>
</dbReference>
<dbReference type="AlphaFoldDB" id="A0A1I3KWH3"/>
<evidence type="ECO:0000256" key="6">
    <source>
        <dbReference type="SAM" id="Phobius"/>
    </source>
</evidence>
<evidence type="ECO:0000256" key="5">
    <source>
        <dbReference type="ARBA" id="ARBA00023136"/>
    </source>
</evidence>
<evidence type="ECO:0000313" key="8">
    <source>
        <dbReference type="Proteomes" id="UP000199518"/>
    </source>
</evidence>
<keyword evidence="5 6" id="KW-0472">Membrane</keyword>
<name>A0A1I3KWH3_9PLAN</name>
<keyword evidence="8" id="KW-1185">Reference proteome</keyword>
<feature type="transmembrane region" description="Helical" evidence="6">
    <location>
        <begin position="119"/>
        <end position="136"/>
    </location>
</feature>
<feature type="transmembrane region" description="Helical" evidence="6">
    <location>
        <begin position="356"/>
        <end position="373"/>
    </location>
</feature>
<feature type="transmembrane region" description="Helical" evidence="6">
    <location>
        <begin position="97"/>
        <end position="113"/>
    </location>
</feature>
<dbReference type="Proteomes" id="UP000199518">
    <property type="component" value="Unassembled WGS sequence"/>
</dbReference>
<comment type="subcellular location">
    <subcellularLocation>
        <location evidence="1">Membrane</location>
        <topology evidence="1">Multi-pass membrane protein</topology>
    </subcellularLocation>
</comment>
<dbReference type="GO" id="GO:0016020">
    <property type="term" value="C:membrane"/>
    <property type="evidence" value="ECO:0007669"/>
    <property type="project" value="UniProtKB-SubCell"/>
</dbReference>
<feature type="transmembrane region" description="Helical" evidence="6">
    <location>
        <begin position="294"/>
        <end position="316"/>
    </location>
</feature>
<dbReference type="PANTHER" id="PTHR21716:SF16">
    <property type="entry name" value="BLL1467 PROTEIN"/>
    <property type="match status" value="1"/>
</dbReference>
<evidence type="ECO:0000256" key="1">
    <source>
        <dbReference type="ARBA" id="ARBA00004141"/>
    </source>
</evidence>
<feature type="transmembrane region" description="Helical" evidence="6">
    <location>
        <begin position="242"/>
        <end position="259"/>
    </location>
</feature>
<evidence type="ECO:0000256" key="4">
    <source>
        <dbReference type="ARBA" id="ARBA00022989"/>
    </source>
</evidence>
<dbReference type="EMBL" id="FOQD01000012">
    <property type="protein sequence ID" value="SFI76842.1"/>
    <property type="molecule type" value="Genomic_DNA"/>
</dbReference>
<sequence length="439" mass="46796">MKPRSVADWQIFFASYFLWLFPLELFMSESAALAAPLAADASLSGLAGDAASSALPEPAAATEEKPAAAESLEATTADKDSLTVESRRLLVFEKRESIALTILAGLAILVALYQTRAIMLPVTLAVLLALTLRPVLRKLHKLGIPDNVGAGLIIAGLLAVVLLGVVNLIGPAREWIGDMPANIAKLQEKLHSVSGQFKYLSEMNSQMQKMASGGSGDRPLAVEISQPALSANVALISNTGNFIGAIMLVIGLTFFFLAFGDSMLNNLLRVLDTYSEKKRTVELVYDVEKGVASYLFLVTVINVGLGIATAIALWLLGVPNAALWGVMAAAFNYIPVFGAIAGVLIVAVVSLLSFDSVVYAAIPPLVFLALTTFESNLITPPLLGRSMSLNPILVFLSLIFWGWIWGIGGAFLAVPLLAVTKLTCERFERTKPIAILIEA</sequence>
<keyword evidence="4 6" id="KW-1133">Transmembrane helix</keyword>
<accession>A0A1I3KWH3</accession>
<feature type="transmembrane region" description="Helical" evidence="6">
    <location>
        <begin position="322"/>
        <end position="349"/>
    </location>
</feature>
<feature type="transmembrane region" description="Helical" evidence="6">
    <location>
        <begin position="393"/>
        <end position="419"/>
    </location>
</feature>
<evidence type="ECO:0000313" key="7">
    <source>
        <dbReference type="EMBL" id="SFI76842.1"/>
    </source>
</evidence>
<gene>
    <name evidence="7" type="ORF">SAMN05421753_11265</name>
</gene>
<evidence type="ECO:0000256" key="2">
    <source>
        <dbReference type="ARBA" id="ARBA00009773"/>
    </source>
</evidence>
<organism evidence="7 8">
    <name type="scientific">Planctomicrobium piriforme</name>
    <dbReference type="NCBI Taxonomy" id="1576369"/>
    <lineage>
        <taxon>Bacteria</taxon>
        <taxon>Pseudomonadati</taxon>
        <taxon>Planctomycetota</taxon>
        <taxon>Planctomycetia</taxon>
        <taxon>Planctomycetales</taxon>
        <taxon>Planctomycetaceae</taxon>
        <taxon>Planctomicrobium</taxon>
    </lineage>
</organism>
<dbReference type="STRING" id="1576369.SAMN05421753_11265"/>
<dbReference type="InterPro" id="IPR002549">
    <property type="entry name" value="AI-2E-like"/>
</dbReference>
<evidence type="ECO:0000256" key="3">
    <source>
        <dbReference type="ARBA" id="ARBA00022692"/>
    </source>
</evidence>
<reference evidence="8" key="1">
    <citation type="submission" date="2016-10" db="EMBL/GenBank/DDBJ databases">
        <authorList>
            <person name="Varghese N."/>
            <person name="Submissions S."/>
        </authorList>
    </citation>
    <scope>NUCLEOTIDE SEQUENCE [LARGE SCALE GENOMIC DNA]</scope>
    <source>
        <strain evidence="8">DSM 26348</strain>
    </source>
</reference>